<reference evidence="1 2" key="1">
    <citation type="submission" date="2018-06" db="EMBL/GenBank/DDBJ databases">
        <title>Sphaerisporangium craniellae sp. nov., isolated from a marine sponge in the South China Sea.</title>
        <authorList>
            <person name="Li L."/>
        </authorList>
    </citation>
    <scope>NUCLEOTIDE SEQUENCE [LARGE SCALE GENOMIC DNA]</scope>
    <source>
        <strain evidence="1 2">LHW63015</strain>
    </source>
</reference>
<protein>
    <recommendedName>
        <fullName evidence="3">GrpB family protein</fullName>
    </recommendedName>
</protein>
<evidence type="ECO:0000313" key="1">
    <source>
        <dbReference type="EMBL" id="RBQ18205.1"/>
    </source>
</evidence>
<evidence type="ECO:0008006" key="3">
    <source>
        <dbReference type="Google" id="ProtNLM"/>
    </source>
</evidence>
<dbReference type="PANTHER" id="PTHR34822:SF1">
    <property type="entry name" value="GRPB FAMILY PROTEIN"/>
    <property type="match status" value="1"/>
</dbReference>
<accession>A0A366LW81</accession>
<dbReference type="Proteomes" id="UP000253303">
    <property type="component" value="Unassembled WGS sequence"/>
</dbReference>
<comment type="caution">
    <text evidence="1">The sequence shown here is derived from an EMBL/GenBank/DDBJ whole genome shotgun (WGS) entry which is preliminary data.</text>
</comment>
<dbReference type="Gene3D" id="3.30.460.10">
    <property type="entry name" value="Beta Polymerase, domain 2"/>
    <property type="match status" value="1"/>
</dbReference>
<dbReference type="AlphaFoldDB" id="A0A366LW81"/>
<dbReference type="InterPro" id="IPR043519">
    <property type="entry name" value="NT_sf"/>
</dbReference>
<gene>
    <name evidence="1" type="ORF">DP939_20115</name>
</gene>
<sequence>MSSAQSGTEPAYSSDADVQKYRLGPVVPHNAPVRLDEYDPRWPELFAREAGRVRSVLGATALRVEHVGSTSVPGLCAKPIIDMLLVVPDSADESAYVAPLEAAGYRLWIREAEWLEHRLLKGPDTDINMHVFSEGVGEIDRMLRFRDRLRADEGDRNKYADAKRELARRTWRHVQHYADAKTSVVQDIMERADPAP</sequence>
<proteinExistence type="predicted"/>
<dbReference type="EMBL" id="QMEY01000008">
    <property type="protein sequence ID" value="RBQ18205.1"/>
    <property type="molecule type" value="Genomic_DNA"/>
</dbReference>
<dbReference type="RefSeq" id="WP_113982283.1">
    <property type="nucleotide sequence ID" value="NZ_QMEY01000008.1"/>
</dbReference>
<dbReference type="InterPro" id="IPR007344">
    <property type="entry name" value="GrpB/CoaE"/>
</dbReference>
<dbReference type="PANTHER" id="PTHR34822">
    <property type="entry name" value="GRPB DOMAIN PROTEIN (AFU_ORTHOLOGUE AFUA_1G01530)"/>
    <property type="match status" value="1"/>
</dbReference>
<dbReference type="OrthoDB" id="9799092at2"/>
<dbReference type="SUPFAM" id="SSF81301">
    <property type="entry name" value="Nucleotidyltransferase"/>
    <property type="match status" value="1"/>
</dbReference>
<evidence type="ECO:0000313" key="2">
    <source>
        <dbReference type="Proteomes" id="UP000253303"/>
    </source>
</evidence>
<organism evidence="1 2">
    <name type="scientific">Spongiactinospora rosea</name>
    <dbReference type="NCBI Taxonomy" id="2248750"/>
    <lineage>
        <taxon>Bacteria</taxon>
        <taxon>Bacillati</taxon>
        <taxon>Actinomycetota</taxon>
        <taxon>Actinomycetes</taxon>
        <taxon>Streptosporangiales</taxon>
        <taxon>Streptosporangiaceae</taxon>
        <taxon>Spongiactinospora</taxon>
    </lineage>
</organism>
<dbReference type="Pfam" id="PF04229">
    <property type="entry name" value="GrpB"/>
    <property type="match status" value="1"/>
</dbReference>
<name>A0A366LW81_9ACTN</name>
<keyword evidence="2" id="KW-1185">Reference proteome</keyword>